<dbReference type="InterPro" id="IPR029787">
    <property type="entry name" value="Nucleotide_cyclase"/>
</dbReference>
<dbReference type="InterPro" id="IPR042240">
    <property type="entry name" value="CHASE_sf"/>
</dbReference>
<dbReference type="Gene3D" id="3.30.450.20">
    <property type="entry name" value="PAS domain"/>
    <property type="match status" value="1"/>
</dbReference>
<dbReference type="Pfam" id="PF13188">
    <property type="entry name" value="PAS_8"/>
    <property type="match status" value="1"/>
</dbReference>
<evidence type="ECO:0000259" key="7">
    <source>
        <dbReference type="PROSITE" id="PS50839"/>
    </source>
</evidence>
<evidence type="ECO:0000259" key="6">
    <source>
        <dbReference type="PROSITE" id="PS50112"/>
    </source>
</evidence>
<dbReference type="PROSITE" id="PS50887">
    <property type="entry name" value="GGDEF"/>
    <property type="match status" value="1"/>
</dbReference>
<evidence type="ECO:0000256" key="5">
    <source>
        <dbReference type="SAM" id="Phobius"/>
    </source>
</evidence>
<keyword evidence="11" id="KW-1185">Reference proteome</keyword>
<dbReference type="PANTHER" id="PTHR44757">
    <property type="entry name" value="DIGUANYLATE CYCLASE DGCP"/>
    <property type="match status" value="1"/>
</dbReference>
<dbReference type="Gene3D" id="3.30.70.270">
    <property type="match status" value="1"/>
</dbReference>
<dbReference type="Gene3D" id="3.30.450.350">
    <property type="entry name" value="CHASE domain"/>
    <property type="match status" value="1"/>
</dbReference>
<dbReference type="InterPro" id="IPR043128">
    <property type="entry name" value="Rev_trsase/Diguanyl_cyclase"/>
</dbReference>
<evidence type="ECO:0000259" key="8">
    <source>
        <dbReference type="PROSITE" id="PS50883"/>
    </source>
</evidence>
<keyword evidence="4 5" id="KW-0472">Membrane</keyword>
<feature type="transmembrane region" description="Helical" evidence="5">
    <location>
        <begin position="296"/>
        <end position="315"/>
    </location>
</feature>
<dbReference type="NCBIfam" id="TIGR00254">
    <property type="entry name" value="GGDEF"/>
    <property type="match status" value="1"/>
</dbReference>
<dbReference type="AlphaFoldDB" id="A0A7Z0QM91"/>
<gene>
    <name evidence="10" type="ORF">H0E82_00485</name>
</gene>
<dbReference type="GO" id="GO:0016020">
    <property type="term" value="C:membrane"/>
    <property type="evidence" value="ECO:0007669"/>
    <property type="project" value="UniProtKB-SubCell"/>
</dbReference>
<dbReference type="Pfam" id="PF03924">
    <property type="entry name" value="CHASE"/>
    <property type="match status" value="1"/>
</dbReference>
<dbReference type="InterPro" id="IPR052155">
    <property type="entry name" value="Biofilm_reg_signaling"/>
</dbReference>
<comment type="caution">
    <text evidence="10">The sequence shown here is derived from an EMBL/GenBank/DDBJ whole genome shotgun (WGS) entry which is preliminary data.</text>
</comment>
<feature type="domain" description="CHASE" evidence="7">
    <location>
        <begin position="120"/>
        <end position="229"/>
    </location>
</feature>
<evidence type="ECO:0000256" key="4">
    <source>
        <dbReference type="ARBA" id="ARBA00023136"/>
    </source>
</evidence>
<sequence length="877" mass="95962">MSPLPQGRARGGLLAAWPPAAMAAVVLLAGLVVTAALCYREWRMAEARADALHASLADAAEARLHDPLDAASVALRAMQTVFLSHVAMDQAAFARYQANLRAVDELPGYRTTGFARYRPPAPGAPPSYRYELVTPIEGNEAVMGIDIARQPANLRALERARDSDTVVMSAPFRLAQAQEADSRALGVTLRLPVYSPGQVPADPDERRAREVGALAISLQLDPMVRAALQGRILEFLHVDIRDLDTGPEPAVVFAGGPLPAHAGTPLVRELQFGGRRWEVRMHPLERRPGLVHVRSTAVAGALITVLLSMLLWSVAGTHRRALALGQRMSARFSESEARFRTLNELLPVLVLLADAPGQRITYANQAARQRLGDVVGTPLPALFADPRAREAMPGAGVSGGWDGHEVAIGQAGRAFWARVSLAQVVVDGAPHLLLTATDISEHRELTERLSYQATHDALTELCNRREFERRLSEALRERAVDPQAPPFALLYFDLDQFKVINDLSGHIAGDQLLVELVLALRLNLREGDMLARLGGDEFGLLAFDVDEAMAVALGERLRRCIDTVRFVWQGRTYSVSASIGVVLADRPGISLKDVMAWADSACYQAKEAGRNRVHVYREDDDSTRRLGEMEWVNRLRAAMEQDRLLLDYQEIVPVGEAAGAGAHAELLLRLRDESGDEIMPGSFLPAAERYGLMPAVDRWVIRTAVANFARLHPRGEALRTCAINLSGASIEDEDLADFILACIAEHGVPAERFCLEITETVAVRSLLKVAAVIARLREAGCRIALDDFGAGMSSFGYLKNLPVDLIKIDGSFIRELDEDPMSRTIVSAIVQIGHQRGLKVVAEWVDNARVLEILAELGVDYAQGFALHRPQRVVFQR</sequence>
<dbReference type="SUPFAM" id="SSF55073">
    <property type="entry name" value="Nucleotide cyclase"/>
    <property type="match status" value="1"/>
</dbReference>
<feature type="transmembrane region" description="Helical" evidence="5">
    <location>
        <begin position="20"/>
        <end position="39"/>
    </location>
</feature>
<keyword evidence="2 5" id="KW-0812">Transmembrane</keyword>
<reference evidence="10 11" key="1">
    <citation type="submission" date="2020-07" db="EMBL/GenBank/DDBJ databases">
        <title>isolation of Luteimonas sp. SJ-16.</title>
        <authorList>
            <person name="Huang X.-X."/>
            <person name="Xu L."/>
            <person name="Sun J.-Q."/>
        </authorList>
    </citation>
    <scope>NUCLEOTIDE SEQUENCE [LARGE SCALE GENOMIC DNA]</scope>
    <source>
        <strain evidence="10 11">SJ-16</strain>
    </source>
</reference>
<keyword evidence="3 5" id="KW-1133">Transmembrane helix</keyword>
<evidence type="ECO:0000313" key="11">
    <source>
        <dbReference type="Proteomes" id="UP000589896"/>
    </source>
</evidence>
<dbReference type="CDD" id="cd01948">
    <property type="entry name" value="EAL"/>
    <property type="match status" value="1"/>
</dbReference>
<evidence type="ECO:0000256" key="3">
    <source>
        <dbReference type="ARBA" id="ARBA00022989"/>
    </source>
</evidence>
<dbReference type="SMART" id="SM01079">
    <property type="entry name" value="CHASE"/>
    <property type="match status" value="1"/>
</dbReference>
<dbReference type="CDD" id="cd01949">
    <property type="entry name" value="GGDEF"/>
    <property type="match status" value="1"/>
</dbReference>
<dbReference type="GO" id="GO:0003824">
    <property type="term" value="F:catalytic activity"/>
    <property type="evidence" value="ECO:0007669"/>
    <property type="project" value="UniProtKB-ARBA"/>
</dbReference>
<dbReference type="PROSITE" id="PS50839">
    <property type="entry name" value="CHASE"/>
    <property type="match status" value="1"/>
</dbReference>
<dbReference type="GO" id="GO:0007165">
    <property type="term" value="P:signal transduction"/>
    <property type="evidence" value="ECO:0007669"/>
    <property type="project" value="UniProtKB-ARBA"/>
</dbReference>
<organism evidence="10 11">
    <name type="scientific">Luteimonas deserti</name>
    <dbReference type="NCBI Taxonomy" id="2752306"/>
    <lineage>
        <taxon>Bacteria</taxon>
        <taxon>Pseudomonadati</taxon>
        <taxon>Pseudomonadota</taxon>
        <taxon>Gammaproteobacteria</taxon>
        <taxon>Lysobacterales</taxon>
        <taxon>Lysobacteraceae</taxon>
        <taxon>Luteimonas</taxon>
    </lineage>
</organism>
<evidence type="ECO:0000259" key="9">
    <source>
        <dbReference type="PROSITE" id="PS50887"/>
    </source>
</evidence>
<dbReference type="SMART" id="SM00267">
    <property type="entry name" value="GGDEF"/>
    <property type="match status" value="1"/>
</dbReference>
<evidence type="ECO:0000313" key="10">
    <source>
        <dbReference type="EMBL" id="NYZ61241.1"/>
    </source>
</evidence>
<dbReference type="InterPro" id="IPR035919">
    <property type="entry name" value="EAL_sf"/>
</dbReference>
<evidence type="ECO:0000256" key="2">
    <source>
        <dbReference type="ARBA" id="ARBA00022692"/>
    </source>
</evidence>
<dbReference type="Pfam" id="PF00563">
    <property type="entry name" value="EAL"/>
    <property type="match status" value="1"/>
</dbReference>
<dbReference type="EMBL" id="JACCJZ010000001">
    <property type="protein sequence ID" value="NYZ61241.1"/>
    <property type="molecule type" value="Genomic_DNA"/>
</dbReference>
<feature type="domain" description="PAS" evidence="6">
    <location>
        <begin position="335"/>
        <end position="372"/>
    </location>
</feature>
<feature type="domain" description="GGDEF" evidence="9">
    <location>
        <begin position="485"/>
        <end position="618"/>
    </location>
</feature>
<dbReference type="InterPro" id="IPR000160">
    <property type="entry name" value="GGDEF_dom"/>
</dbReference>
<dbReference type="SUPFAM" id="SSF55785">
    <property type="entry name" value="PYP-like sensor domain (PAS domain)"/>
    <property type="match status" value="1"/>
</dbReference>
<dbReference type="InterPro" id="IPR000014">
    <property type="entry name" value="PAS"/>
</dbReference>
<dbReference type="SMART" id="SM00052">
    <property type="entry name" value="EAL"/>
    <property type="match status" value="1"/>
</dbReference>
<dbReference type="Pfam" id="PF00990">
    <property type="entry name" value="GGDEF"/>
    <property type="match status" value="1"/>
</dbReference>
<dbReference type="InterPro" id="IPR006189">
    <property type="entry name" value="CHASE_dom"/>
</dbReference>
<comment type="subcellular location">
    <subcellularLocation>
        <location evidence="1">Membrane</location>
    </subcellularLocation>
</comment>
<dbReference type="RefSeq" id="WP_180543004.1">
    <property type="nucleotide sequence ID" value="NZ_JACCJZ010000001.1"/>
</dbReference>
<proteinExistence type="predicted"/>
<feature type="domain" description="EAL" evidence="8">
    <location>
        <begin position="628"/>
        <end position="877"/>
    </location>
</feature>
<dbReference type="SUPFAM" id="SSF141868">
    <property type="entry name" value="EAL domain-like"/>
    <property type="match status" value="1"/>
</dbReference>
<dbReference type="InterPro" id="IPR001633">
    <property type="entry name" value="EAL_dom"/>
</dbReference>
<accession>A0A7Z0QM91</accession>
<name>A0A7Z0QM91_9GAMM</name>
<dbReference type="Proteomes" id="UP000589896">
    <property type="component" value="Unassembled WGS sequence"/>
</dbReference>
<evidence type="ECO:0000256" key="1">
    <source>
        <dbReference type="ARBA" id="ARBA00004370"/>
    </source>
</evidence>
<protein>
    <submittedName>
        <fullName evidence="10">EAL domain-containing protein</fullName>
    </submittedName>
</protein>
<dbReference type="PROSITE" id="PS50112">
    <property type="entry name" value="PAS"/>
    <property type="match status" value="1"/>
</dbReference>
<dbReference type="InterPro" id="IPR035965">
    <property type="entry name" value="PAS-like_dom_sf"/>
</dbReference>
<dbReference type="Gene3D" id="3.20.20.450">
    <property type="entry name" value="EAL domain"/>
    <property type="match status" value="1"/>
</dbReference>
<dbReference type="PANTHER" id="PTHR44757:SF4">
    <property type="entry name" value="DIGUANYLATE CYCLASE DGCE-RELATED"/>
    <property type="match status" value="1"/>
</dbReference>
<dbReference type="PROSITE" id="PS50883">
    <property type="entry name" value="EAL"/>
    <property type="match status" value="1"/>
</dbReference>